<accession>A0AAU7VHG7</accession>
<dbReference type="InterPro" id="IPR011740">
    <property type="entry name" value="DUF2460"/>
</dbReference>
<name>A0AAU7VHG7_9CAUD</name>
<evidence type="ECO:0000259" key="1">
    <source>
        <dbReference type="Pfam" id="PF09343"/>
    </source>
</evidence>
<dbReference type="NCBIfam" id="TIGR02217">
    <property type="entry name" value="chp_TIGR02217"/>
    <property type="match status" value="1"/>
</dbReference>
<protein>
    <submittedName>
        <fullName evidence="2">GTA-like protein</fullName>
    </submittedName>
</protein>
<evidence type="ECO:0000313" key="2">
    <source>
        <dbReference type="EMBL" id="XBW75394.1"/>
    </source>
</evidence>
<sequence length="206" mass="22661">MSFHEIQFPTSISRGSEGGPVRLTDVVILRSGFERRNSIWANARRKYDAGLGIRNVNDLYDAYEFFEGREGRLYGFRWKDWLDYKSCKPNETISDTDQNIGTGDGSTTVFQLKKAYVSGSSTISRDVTKPVDGTVVVAVNGTPTAVTVDLTNGEVTFSSAPAGGAAITAGFEFDVPVRFDQDEFMVNLEHFDAGAVPDLKVIEIRV</sequence>
<proteinExistence type="predicted"/>
<organism evidence="2">
    <name type="scientific">Dinoroseobacter phage vB_DshS_R26L</name>
    <dbReference type="NCBI Taxonomy" id="3161158"/>
    <lineage>
        <taxon>Viruses</taxon>
        <taxon>Duplodnaviria</taxon>
        <taxon>Heunggongvirae</taxon>
        <taxon>Uroviricota</taxon>
        <taxon>Caudoviricetes</taxon>
        <taxon>Nanhaivirus</taxon>
    </lineage>
</organism>
<gene>
    <name evidence="2" type="ORF">vBDshSR26L_79</name>
</gene>
<feature type="domain" description="DUF2460" evidence="1">
    <location>
        <begin position="4"/>
        <end position="205"/>
    </location>
</feature>
<reference evidence="2" key="1">
    <citation type="submission" date="2024-06" db="EMBL/GenBank/DDBJ databases">
        <authorList>
            <person name="Lu L."/>
            <person name="Wei N."/>
            <person name="Zhang R."/>
        </authorList>
    </citation>
    <scope>NUCLEOTIDE SEQUENCE</scope>
</reference>
<dbReference type="Pfam" id="PF09343">
    <property type="entry name" value="DUF2460"/>
    <property type="match status" value="1"/>
</dbReference>
<dbReference type="EMBL" id="PP882867">
    <property type="protein sequence ID" value="XBW75394.1"/>
    <property type="molecule type" value="Genomic_DNA"/>
</dbReference>